<organism evidence="1 2">
    <name type="scientific">Petrotoga olearia DSM 13574</name>
    <dbReference type="NCBI Taxonomy" id="1122955"/>
    <lineage>
        <taxon>Bacteria</taxon>
        <taxon>Thermotogati</taxon>
        <taxon>Thermotogota</taxon>
        <taxon>Thermotogae</taxon>
        <taxon>Petrotogales</taxon>
        <taxon>Petrotogaceae</taxon>
        <taxon>Petrotoga</taxon>
    </lineage>
</organism>
<reference evidence="1 2" key="1">
    <citation type="submission" date="2013-12" db="EMBL/GenBank/DDBJ databases">
        <title>Comparative genomics of Petrotoga isolates.</title>
        <authorList>
            <person name="Nesbo C.L."/>
            <person name="Charchuk R."/>
            <person name="Chow K."/>
        </authorList>
    </citation>
    <scope>NUCLEOTIDE SEQUENCE [LARGE SCALE GENOMIC DNA]</scope>
    <source>
        <strain evidence="1 2">DSM 13574</strain>
    </source>
</reference>
<dbReference type="Proteomes" id="UP000236434">
    <property type="component" value="Unassembled WGS sequence"/>
</dbReference>
<gene>
    <name evidence="1" type="ORF">X929_07015</name>
</gene>
<protein>
    <submittedName>
        <fullName evidence="1">Uncharacterized protein</fullName>
    </submittedName>
</protein>
<dbReference type="EMBL" id="AZRL01000018">
    <property type="protein sequence ID" value="PNR95829.1"/>
    <property type="molecule type" value="Genomic_DNA"/>
</dbReference>
<evidence type="ECO:0000313" key="1">
    <source>
        <dbReference type="EMBL" id="PNR95829.1"/>
    </source>
</evidence>
<sequence>MKNEKRNNVSIFCILFSDFFGAEVGVLVSEASENFYGASKVKTT</sequence>
<proteinExistence type="predicted"/>
<accession>A0A2K1NZ63</accession>
<dbReference type="AlphaFoldDB" id="A0A2K1NZ63"/>
<evidence type="ECO:0000313" key="2">
    <source>
        <dbReference type="Proteomes" id="UP000236434"/>
    </source>
</evidence>
<comment type="caution">
    <text evidence="1">The sequence shown here is derived from an EMBL/GenBank/DDBJ whole genome shotgun (WGS) entry which is preliminary data.</text>
</comment>
<name>A0A2K1NZ63_9BACT</name>